<name>A0A0G1Y3L7_9BACT</name>
<dbReference type="InterPro" id="IPR013783">
    <property type="entry name" value="Ig-like_fold"/>
</dbReference>
<evidence type="ECO:0000256" key="1">
    <source>
        <dbReference type="SAM" id="MobiDB-lite"/>
    </source>
</evidence>
<protein>
    <submittedName>
        <fullName evidence="3">Long tail fiber proximal subunit</fullName>
    </submittedName>
</protein>
<dbReference type="GO" id="GO:0045893">
    <property type="term" value="P:positive regulation of DNA-templated transcription"/>
    <property type="evidence" value="ECO:0007669"/>
    <property type="project" value="TreeGrafter"/>
</dbReference>
<reference evidence="3 4" key="1">
    <citation type="journal article" date="2015" name="Nature">
        <title>rRNA introns, odd ribosomes, and small enigmatic genomes across a large radiation of phyla.</title>
        <authorList>
            <person name="Brown C.T."/>
            <person name="Hug L.A."/>
            <person name="Thomas B.C."/>
            <person name="Sharon I."/>
            <person name="Castelle C.J."/>
            <person name="Singh A."/>
            <person name="Wilkins M.J."/>
            <person name="Williams K.H."/>
            <person name="Banfield J.F."/>
        </authorList>
    </citation>
    <scope>NUCLEOTIDE SEQUENCE [LARGE SCALE GENOMIC DNA]</scope>
</reference>
<dbReference type="GO" id="GO:0043565">
    <property type="term" value="F:sequence-specific DNA binding"/>
    <property type="evidence" value="ECO:0007669"/>
    <property type="project" value="TreeGrafter"/>
</dbReference>
<feature type="region of interest" description="Disordered" evidence="1">
    <location>
        <begin position="1013"/>
        <end position="1079"/>
    </location>
</feature>
<dbReference type="Pfam" id="PF13884">
    <property type="entry name" value="Peptidase_S74"/>
    <property type="match status" value="2"/>
</dbReference>
<evidence type="ECO:0000313" key="4">
    <source>
        <dbReference type="Proteomes" id="UP000033965"/>
    </source>
</evidence>
<dbReference type="EMBL" id="LCPZ01000001">
    <property type="protein sequence ID" value="KKW09487.1"/>
    <property type="molecule type" value="Genomic_DNA"/>
</dbReference>
<dbReference type="PROSITE" id="PS51688">
    <property type="entry name" value="ICA"/>
    <property type="match status" value="1"/>
</dbReference>
<accession>A0A0G1Y3L7</accession>
<feature type="compositionally biased region" description="Low complexity" evidence="1">
    <location>
        <begin position="1069"/>
        <end position="1079"/>
    </location>
</feature>
<evidence type="ECO:0000259" key="2">
    <source>
        <dbReference type="PROSITE" id="PS51688"/>
    </source>
</evidence>
<sequence>MSGNIGIGTSTPTNKLGVQGTGYFSGSLFAGGAITATSTLNVTGLTTLGYASTTQISSTNAAYFATSGGNVGIGTTTPTNTLGVHGTGYFSGSLFAGGAITATSTLNVTGLTTLTYASTTAISSTGGAWFATSGGNVGIGTTSPTNLFVVYNSGTATMDIAGGTGDANLNFRDGPSNRFLLGYEDSDDGFRFYDYQGTAGVRMFIQSTTGNVGIGTTSPSATLAVGGTGYFTGNVSTGSNNGGGAGNLRFYSGSAGPLFDDNGGIAVGSYSGVNDPPANGLIVSGNVGIGTTSPVSLLQVTGASIANATAVTNATNGANLAIMTNDTQAIDTGGSIALGGNYWTGATPRNVYAKISGRKETSTDGTGSGYLQLSTSGDSVTVTERMRITSTGNVGIGTTTPLGKLDVAMASNAYAYFGGVSGARTVKIGNNSGGYAQIQAISEIDNLTRDLSLQLDGGNVGIGTTSPSTLFAVTGGTGTYITSGGNVGIGKASPTSLLVVQQAGNAGYLAQLLNTGGGADDNGVLISAGSTINEYSLKVTDETGSVTGLTVKGNGNVGVGATSPSSNTFQVTGSAGKTVGGTSWADLSDVRLKNVLGNLNGTALGTISQLRPIKYEWNDLHQQVYGTSTDSVMYGFVAQELQQVIPEMVKTGGEGYLWYNPSGFEAILTAGVQEISQRINLTSAPTTTPAMTIDSQGNIGIGTSTPEYKLHVMGDVAATSFVNISTRTAKKDIQYYGESDKRSVSDKIRNIKIAEYRYNGESEQAPLRLGLIAEEAPQEVLSASGKGVDVYKLSTFILAGVQEQQKRLEGLEVRITALEMRLGSTTSATTVLPSVADIATAVKNLIASAGEWVVSQITATVGNFGTAKVQNGLEMKDSATGAVYCVRITNGEFAKIAGACPVLDGHLPADSEDAHQGTSGDVTAPVLTVNGANPAHIDVGVSYTDLGAMVEDNINHNLGVKAIVDGTDVGDQSNIRIDTASSTTHTIEYYALDQAGNRGSATRTVVVGQAVADSSAEITSSTPSQESATTTTESTTRATETDTAGAETISGTVTAEEPQSDPATPVPETPEATPETPAP</sequence>
<organism evidence="3 4">
    <name type="scientific">Candidatus Kaiserbacteria bacterium GW2011_GWA2_49_19</name>
    <dbReference type="NCBI Taxonomy" id="1618669"/>
    <lineage>
        <taxon>Bacteria</taxon>
        <taxon>Candidatus Kaiseribacteriota</taxon>
    </lineage>
</organism>
<comment type="caution">
    <text evidence="3">The sequence shown here is derived from an EMBL/GenBank/DDBJ whole genome shotgun (WGS) entry which is preliminary data.</text>
</comment>
<gene>
    <name evidence="3" type="ORF">UY44_C0001G0052</name>
</gene>
<dbReference type="GO" id="GO:0003700">
    <property type="term" value="F:DNA-binding transcription factor activity"/>
    <property type="evidence" value="ECO:0007669"/>
    <property type="project" value="TreeGrafter"/>
</dbReference>
<evidence type="ECO:0000313" key="3">
    <source>
        <dbReference type="EMBL" id="KKW09487.1"/>
    </source>
</evidence>
<feature type="compositionally biased region" description="Low complexity" evidence="1">
    <location>
        <begin position="1019"/>
        <end position="1048"/>
    </location>
</feature>
<dbReference type="PATRIC" id="fig|1618669.3.peg.57"/>
<dbReference type="PANTHER" id="PTHR13029:SF18">
    <property type="entry name" value="MYELIN REGULATORY FACTOR HOMOLOG 1"/>
    <property type="match status" value="1"/>
</dbReference>
<dbReference type="Gene3D" id="2.60.40.10">
    <property type="entry name" value="Immunoglobulins"/>
    <property type="match status" value="1"/>
</dbReference>
<feature type="domain" description="Peptidase S74" evidence="2">
    <location>
        <begin position="588"/>
        <end position="815"/>
    </location>
</feature>
<dbReference type="InterPro" id="IPR051577">
    <property type="entry name" value="MRF-like"/>
</dbReference>
<dbReference type="PANTHER" id="PTHR13029">
    <property type="match status" value="1"/>
</dbReference>
<proteinExistence type="predicted"/>
<dbReference type="InterPro" id="IPR030392">
    <property type="entry name" value="S74_ICA"/>
</dbReference>
<dbReference type="Proteomes" id="UP000033965">
    <property type="component" value="Unassembled WGS sequence"/>
</dbReference>
<dbReference type="AlphaFoldDB" id="A0A0G1Y3L7"/>
<dbReference type="GO" id="GO:0016540">
    <property type="term" value="P:protein autoprocessing"/>
    <property type="evidence" value="ECO:0007669"/>
    <property type="project" value="TreeGrafter"/>
</dbReference>